<gene>
    <name evidence="2" type="ORF">CA982_04320</name>
</gene>
<feature type="domain" description="STAS" evidence="1">
    <location>
        <begin position="39"/>
        <end position="132"/>
    </location>
</feature>
<proteinExistence type="predicted"/>
<dbReference type="STRING" id="417102.CA982_04320"/>
<evidence type="ECO:0000313" key="2">
    <source>
        <dbReference type="EMBL" id="OUC80414.1"/>
    </source>
</evidence>
<keyword evidence="3" id="KW-1185">Reference proteome</keyword>
<reference evidence="2 3" key="1">
    <citation type="submission" date="2017-05" db="EMBL/GenBank/DDBJ databases">
        <title>Biotechnological potential of actinobacteria isolated from South African environments.</title>
        <authorList>
            <person name="Le Roes-Hill M."/>
            <person name="Prins A."/>
            <person name="Durrell K.A."/>
        </authorList>
    </citation>
    <scope>NUCLEOTIDE SEQUENCE [LARGE SCALE GENOMIC DNA]</scope>
    <source>
        <strain evidence="2">BS2</strain>
    </source>
</reference>
<dbReference type="Proteomes" id="UP000194632">
    <property type="component" value="Unassembled WGS sequence"/>
</dbReference>
<evidence type="ECO:0000313" key="3">
    <source>
        <dbReference type="Proteomes" id="UP000194632"/>
    </source>
</evidence>
<dbReference type="EMBL" id="NGFO01000003">
    <property type="protein sequence ID" value="OUC80414.1"/>
    <property type="molecule type" value="Genomic_DNA"/>
</dbReference>
<evidence type="ECO:0000259" key="1">
    <source>
        <dbReference type="PROSITE" id="PS50801"/>
    </source>
</evidence>
<dbReference type="Gene3D" id="3.30.750.24">
    <property type="entry name" value="STAS domain"/>
    <property type="match status" value="1"/>
</dbReference>
<name>A0A243QFJ4_9ACTN</name>
<comment type="caution">
    <text evidence="2">The sequence shown here is derived from an EMBL/GenBank/DDBJ whole genome shotgun (WGS) entry which is preliminary data.</text>
</comment>
<dbReference type="CDD" id="cd07043">
    <property type="entry name" value="STAS_anti-anti-sigma_factors"/>
    <property type="match status" value="1"/>
</dbReference>
<sequence>MGLTSSTTFRSAFDPAIEPTPTAHPHQLVSPKSYCVQGFSGSVDRDSAADFAAALDRVISGPVDGIVLDFSGVNFFGTVGLVLLRSFIDDAGRRFVPVVVVGGRSVTRPLELCGMAPYVRAFETLEEAGRALTQNEVGPSTMEFTLAE</sequence>
<dbReference type="RefSeq" id="WP_086534106.1">
    <property type="nucleotide sequence ID" value="NZ_NGFO01000003.1"/>
</dbReference>
<dbReference type="SUPFAM" id="SSF52091">
    <property type="entry name" value="SpoIIaa-like"/>
    <property type="match status" value="1"/>
</dbReference>
<organism evidence="2 3">
    <name type="scientific">Gordonia lacunae</name>
    <dbReference type="NCBI Taxonomy" id="417102"/>
    <lineage>
        <taxon>Bacteria</taxon>
        <taxon>Bacillati</taxon>
        <taxon>Actinomycetota</taxon>
        <taxon>Actinomycetes</taxon>
        <taxon>Mycobacteriales</taxon>
        <taxon>Gordoniaceae</taxon>
        <taxon>Gordonia</taxon>
    </lineage>
</organism>
<dbReference type="InterPro" id="IPR002645">
    <property type="entry name" value="STAS_dom"/>
</dbReference>
<dbReference type="Pfam" id="PF01740">
    <property type="entry name" value="STAS"/>
    <property type="match status" value="1"/>
</dbReference>
<dbReference type="PROSITE" id="PS50801">
    <property type="entry name" value="STAS"/>
    <property type="match status" value="1"/>
</dbReference>
<protein>
    <submittedName>
        <fullName evidence="2">STAS domain-containing protein</fullName>
    </submittedName>
</protein>
<dbReference type="OrthoDB" id="4377219at2"/>
<dbReference type="InterPro" id="IPR036513">
    <property type="entry name" value="STAS_dom_sf"/>
</dbReference>
<accession>A0A243QFJ4</accession>
<dbReference type="AlphaFoldDB" id="A0A243QFJ4"/>